<keyword evidence="3" id="KW-1185">Reference proteome</keyword>
<keyword evidence="1" id="KW-0812">Transmembrane</keyword>
<proteinExistence type="predicted"/>
<feature type="transmembrane region" description="Helical" evidence="1">
    <location>
        <begin position="125"/>
        <end position="150"/>
    </location>
</feature>
<dbReference type="EMBL" id="ML979132">
    <property type="protein sequence ID" value="KAF1920844.1"/>
    <property type="molecule type" value="Genomic_DNA"/>
</dbReference>
<evidence type="ECO:0000256" key="1">
    <source>
        <dbReference type="SAM" id="Phobius"/>
    </source>
</evidence>
<accession>A0A6A5R1J9</accession>
<protein>
    <submittedName>
        <fullName evidence="2">Uncharacterized protein</fullName>
    </submittedName>
</protein>
<keyword evidence="1" id="KW-1133">Transmembrane helix</keyword>
<name>A0A6A5R1J9_AMPQU</name>
<evidence type="ECO:0000313" key="3">
    <source>
        <dbReference type="Proteomes" id="UP000800096"/>
    </source>
</evidence>
<dbReference type="AlphaFoldDB" id="A0A6A5R1J9"/>
<organism evidence="2 3">
    <name type="scientific">Ampelomyces quisqualis</name>
    <name type="common">Powdery mildew agent</name>
    <dbReference type="NCBI Taxonomy" id="50730"/>
    <lineage>
        <taxon>Eukaryota</taxon>
        <taxon>Fungi</taxon>
        <taxon>Dikarya</taxon>
        <taxon>Ascomycota</taxon>
        <taxon>Pezizomycotina</taxon>
        <taxon>Dothideomycetes</taxon>
        <taxon>Pleosporomycetidae</taxon>
        <taxon>Pleosporales</taxon>
        <taxon>Pleosporineae</taxon>
        <taxon>Phaeosphaeriaceae</taxon>
        <taxon>Ampelomyces</taxon>
    </lineage>
</organism>
<reference evidence="2" key="1">
    <citation type="journal article" date="2020" name="Stud. Mycol.">
        <title>101 Dothideomycetes genomes: a test case for predicting lifestyles and emergence of pathogens.</title>
        <authorList>
            <person name="Haridas S."/>
            <person name="Albert R."/>
            <person name="Binder M."/>
            <person name="Bloem J."/>
            <person name="Labutti K."/>
            <person name="Salamov A."/>
            <person name="Andreopoulos B."/>
            <person name="Baker S."/>
            <person name="Barry K."/>
            <person name="Bills G."/>
            <person name="Bluhm B."/>
            <person name="Cannon C."/>
            <person name="Castanera R."/>
            <person name="Culley D."/>
            <person name="Daum C."/>
            <person name="Ezra D."/>
            <person name="Gonzalez J."/>
            <person name="Henrissat B."/>
            <person name="Kuo A."/>
            <person name="Liang C."/>
            <person name="Lipzen A."/>
            <person name="Lutzoni F."/>
            <person name="Magnuson J."/>
            <person name="Mondo S."/>
            <person name="Nolan M."/>
            <person name="Ohm R."/>
            <person name="Pangilinan J."/>
            <person name="Park H.-J."/>
            <person name="Ramirez L."/>
            <person name="Alfaro M."/>
            <person name="Sun H."/>
            <person name="Tritt A."/>
            <person name="Yoshinaga Y."/>
            <person name="Zwiers L.-H."/>
            <person name="Turgeon B."/>
            <person name="Goodwin S."/>
            <person name="Spatafora J."/>
            <person name="Crous P."/>
            <person name="Grigoriev I."/>
        </authorList>
    </citation>
    <scope>NUCLEOTIDE SEQUENCE</scope>
    <source>
        <strain evidence="2">HMLAC05119</strain>
    </source>
</reference>
<evidence type="ECO:0000313" key="2">
    <source>
        <dbReference type="EMBL" id="KAF1920844.1"/>
    </source>
</evidence>
<dbReference type="Proteomes" id="UP000800096">
    <property type="component" value="Unassembled WGS sequence"/>
</dbReference>
<sequence length="174" mass="20518">MSNLYNFNTFYNSKGTNMLLVMRRILTYPKKKLGVYYIFGYVCTRYICTRYIYTRLKELSVAIVKLSLYNSLRHIIYYYKHLRSSLKIIVERYLEGYFIVLDLELLVILLQRHNKVVVIIVNTKVFLLCLGNIVVSCYKVSVSIIVYIVIGALPPKLILRNFSYLYQVAAAKRR</sequence>
<keyword evidence="1" id="KW-0472">Membrane</keyword>
<gene>
    <name evidence="2" type="ORF">BDU57DRAFT_525821</name>
</gene>